<proteinExistence type="inferred from homology"/>
<dbReference type="RefSeq" id="WP_420905071.1">
    <property type="nucleotide sequence ID" value="NZ_BAAFGK010000004.1"/>
</dbReference>
<evidence type="ECO:0000259" key="6">
    <source>
        <dbReference type="Pfam" id="PF17805"/>
    </source>
</evidence>
<comment type="catalytic activity">
    <reaction evidence="5">
        <text>siroheme + 2 H(+) = 12,18-didecarboxysiroheme + 2 CO2</text>
        <dbReference type="Rhea" id="RHEA:19093"/>
        <dbReference type="ChEBI" id="CHEBI:15378"/>
        <dbReference type="ChEBI" id="CHEBI:16526"/>
        <dbReference type="ChEBI" id="CHEBI:60052"/>
        <dbReference type="ChEBI" id="CHEBI:140497"/>
        <dbReference type="EC" id="4.1.1.111"/>
    </reaction>
</comment>
<dbReference type="InterPro" id="IPR053953">
    <property type="entry name" value="NirdL-like_HTH"/>
</dbReference>
<dbReference type="PANTHER" id="PTHR43413">
    <property type="entry name" value="TRANSCRIPTIONAL REGULATOR, ASNC FAMILY"/>
    <property type="match status" value="1"/>
</dbReference>
<dbReference type="Pfam" id="PF22451">
    <property type="entry name" value="NirdL-like_HTH"/>
    <property type="match status" value="1"/>
</dbReference>
<dbReference type="Proteomes" id="UP001628193">
    <property type="component" value="Unassembled WGS sequence"/>
</dbReference>
<evidence type="ECO:0000313" key="8">
    <source>
        <dbReference type="EMBL" id="GAB0057379.1"/>
    </source>
</evidence>
<dbReference type="EC" id="4.1.1.111" evidence="4"/>
<evidence type="ECO:0000313" key="9">
    <source>
        <dbReference type="Proteomes" id="UP001628193"/>
    </source>
</evidence>
<feature type="domain" description="Siroheme decarboxylase AsnC-like ligand binding" evidence="6">
    <location>
        <begin position="73"/>
        <end position="142"/>
    </location>
</feature>
<comment type="pathway">
    <text evidence="2">Porphyrin-containing compound metabolism.</text>
</comment>
<feature type="domain" description="Siroheme decarboxylase NirL-like HTH" evidence="7">
    <location>
        <begin position="14"/>
        <end position="59"/>
    </location>
</feature>
<dbReference type="Gene3D" id="1.10.10.10">
    <property type="entry name" value="Winged helix-like DNA-binding domain superfamily/Winged helix DNA-binding domain"/>
    <property type="match status" value="1"/>
</dbReference>
<dbReference type="InterPro" id="IPR036388">
    <property type="entry name" value="WH-like_DNA-bd_sf"/>
</dbReference>
<dbReference type="Pfam" id="PF17805">
    <property type="entry name" value="AsnC_trans_reg2"/>
    <property type="match status" value="1"/>
</dbReference>
<comment type="caution">
    <text evidence="8">The sequence shown here is derived from an EMBL/GenBank/DDBJ whole genome shotgun (WGS) entry which is preliminary data.</text>
</comment>
<evidence type="ECO:0000259" key="7">
    <source>
        <dbReference type="Pfam" id="PF22451"/>
    </source>
</evidence>
<dbReference type="InterPro" id="IPR036390">
    <property type="entry name" value="WH_DNA-bd_sf"/>
</dbReference>
<dbReference type="PANTHER" id="PTHR43413:SF1">
    <property type="entry name" value="SIROHEME DECARBOXYLASE NIRL SUBUNIT"/>
    <property type="match status" value="1"/>
</dbReference>
<dbReference type="InterPro" id="IPR040523">
    <property type="entry name" value="AsnC_trans_reg2"/>
</dbReference>
<dbReference type="SUPFAM" id="SSF46785">
    <property type="entry name" value="Winged helix' DNA-binding domain"/>
    <property type="match status" value="1"/>
</dbReference>
<evidence type="ECO:0000256" key="5">
    <source>
        <dbReference type="ARBA" id="ARBA00048470"/>
    </source>
</evidence>
<comment type="similarity">
    <text evidence="3">Belongs to the Ahb/Nir family.</text>
</comment>
<dbReference type="InterPro" id="IPR050684">
    <property type="entry name" value="HTH-Siroheme_Decarb"/>
</dbReference>
<name>A0ABQ0C913_9PROT</name>
<keyword evidence="9" id="KW-1185">Reference proteome</keyword>
<sequence>MRAPLHEDDRQPLDHRLLNDFQHDFPLDPRPFRVIAERLGIAESEVLERLNRLKASGHISRVGAVLRARRVGMSTLAAMRVPLERLEAVAEIVNAIPEVNHNYEREHVFNLWFVVTARSAARLAEVIAAIEEQTGLSVCSMPMEEDFYIDLGFQIHG</sequence>
<accession>A0ABQ0C913</accession>
<organism evidence="8 9">
    <name type="scientific">Candidatus Magnetaquiglobus chichijimensis</name>
    <dbReference type="NCBI Taxonomy" id="3141448"/>
    <lineage>
        <taxon>Bacteria</taxon>
        <taxon>Pseudomonadati</taxon>
        <taxon>Pseudomonadota</taxon>
        <taxon>Magnetococcia</taxon>
        <taxon>Magnetococcales</taxon>
        <taxon>Candidatus Magnetaquicoccaceae</taxon>
        <taxon>Candidatus Magnetaquiglobus</taxon>
    </lineage>
</organism>
<evidence type="ECO:0000256" key="1">
    <source>
        <dbReference type="ARBA" id="ARBA00023239"/>
    </source>
</evidence>
<evidence type="ECO:0000256" key="4">
    <source>
        <dbReference type="ARBA" id="ARBA00023471"/>
    </source>
</evidence>
<dbReference type="Gene3D" id="3.30.70.3460">
    <property type="match status" value="1"/>
</dbReference>
<keyword evidence="1" id="KW-0456">Lyase</keyword>
<gene>
    <name evidence="8" type="ORF">SIID45300_01706</name>
</gene>
<dbReference type="EMBL" id="BAAFGK010000004">
    <property type="protein sequence ID" value="GAB0057379.1"/>
    <property type="molecule type" value="Genomic_DNA"/>
</dbReference>
<reference evidence="8 9" key="1">
    <citation type="submission" date="2024-09" db="EMBL/GenBank/DDBJ databases">
        <title>Draft genome sequence of Candidatus Magnetaquicoccaceae bacterium FCR-1.</title>
        <authorList>
            <person name="Shimoshige H."/>
            <person name="Shimamura S."/>
            <person name="Taoka A."/>
            <person name="Kobayashi H."/>
            <person name="Maekawa T."/>
        </authorList>
    </citation>
    <scope>NUCLEOTIDE SEQUENCE [LARGE SCALE GENOMIC DNA]</scope>
    <source>
        <strain evidence="8 9">FCR-1</strain>
    </source>
</reference>
<evidence type="ECO:0000256" key="2">
    <source>
        <dbReference type="ARBA" id="ARBA00023444"/>
    </source>
</evidence>
<evidence type="ECO:0000256" key="3">
    <source>
        <dbReference type="ARBA" id="ARBA00023457"/>
    </source>
</evidence>
<protein>
    <recommendedName>
        <fullName evidence="4">siroheme decarboxylase</fullName>
        <ecNumber evidence="4">4.1.1.111</ecNumber>
    </recommendedName>
</protein>